<organism evidence="1 2">
    <name type="scientific">Tannerella sp. oral taxon BU063 isolate Cell 1/3</name>
    <dbReference type="NCBI Taxonomy" id="1411022"/>
    <lineage>
        <taxon>Bacteria</taxon>
        <taxon>Pseudomonadati</taxon>
        <taxon>Bacteroidota</taxon>
        <taxon>Bacteroidia</taxon>
        <taxon>Bacteroidales</taxon>
        <taxon>Tannerellaceae</taxon>
        <taxon>Tannerella</taxon>
    </lineage>
</organism>
<name>W2CJM0_9BACT</name>
<comment type="caution">
    <text evidence="1">The sequence shown here is derived from an EMBL/GenBank/DDBJ whole genome shotgun (WGS) entry which is preliminary data.</text>
</comment>
<proteinExistence type="predicted"/>
<dbReference type="EMBL" id="AYYE01001062">
    <property type="protein sequence ID" value="ETK07228.1"/>
    <property type="molecule type" value="Genomic_DNA"/>
</dbReference>
<reference evidence="1 2" key="1">
    <citation type="submission" date="2013-11" db="EMBL/GenBank/DDBJ databases">
        <title>Single cell genomics of uncultured Tannerella BU063 (oral taxon 286).</title>
        <authorList>
            <person name="Beall C.J."/>
            <person name="Campbell A.G."/>
            <person name="Griffen A.L."/>
            <person name="Podar M."/>
            <person name="Leys E.J."/>
        </authorList>
    </citation>
    <scope>NUCLEOTIDE SEQUENCE [LARGE SCALE GENOMIC DNA]</scope>
    <source>
        <strain evidence="1">Cell 1/3</strain>
    </source>
</reference>
<dbReference type="PATRIC" id="fig|1411022.3.peg.956"/>
<gene>
    <name evidence="1" type="ORF">T230_08890</name>
</gene>
<dbReference type="Proteomes" id="UP000034982">
    <property type="component" value="Unassembled WGS sequence"/>
</dbReference>
<evidence type="ECO:0000313" key="2">
    <source>
        <dbReference type="Proteomes" id="UP000034982"/>
    </source>
</evidence>
<sequence length="201" mass="22977">MKMKKILWFSILSLLLVIATGCEKEKRAKTKEEQIFPHNLEFAVFELTTHQACKVACGENGEILISLQDVKDDVDTNCSLAQFDSIQMMEQIKIYAYLNINGDSTRLEVPSKPCGTVSYYCKDKSEEVQDVFRLIDEIRDAPAAQGDSAWFFDTFERLFGKGASIDHTPYRIYLAKADPTKFDAPHARLEDYRLIFILTTK</sequence>
<dbReference type="AlphaFoldDB" id="W2CJM0"/>
<protein>
    <recommendedName>
        <fullName evidence="3">Lipoprotein</fullName>
    </recommendedName>
</protein>
<dbReference type="PROSITE" id="PS51257">
    <property type="entry name" value="PROKAR_LIPOPROTEIN"/>
    <property type="match status" value="1"/>
</dbReference>
<evidence type="ECO:0000313" key="1">
    <source>
        <dbReference type="EMBL" id="ETK07228.1"/>
    </source>
</evidence>
<evidence type="ECO:0008006" key="3">
    <source>
        <dbReference type="Google" id="ProtNLM"/>
    </source>
</evidence>
<accession>W2CJM0</accession>